<evidence type="ECO:0000256" key="1">
    <source>
        <dbReference type="SAM" id="Phobius"/>
    </source>
</evidence>
<comment type="caution">
    <text evidence="2">The sequence shown here is derived from an EMBL/GenBank/DDBJ whole genome shotgun (WGS) entry which is preliminary data.</text>
</comment>
<evidence type="ECO:0000313" key="2">
    <source>
        <dbReference type="EMBL" id="KAL0126201.1"/>
    </source>
</evidence>
<feature type="transmembrane region" description="Helical" evidence="1">
    <location>
        <begin position="18"/>
        <end position="38"/>
    </location>
</feature>
<organism evidence="2 3">
    <name type="scientific">Cardiocondyla obscurior</name>
    <dbReference type="NCBI Taxonomy" id="286306"/>
    <lineage>
        <taxon>Eukaryota</taxon>
        <taxon>Metazoa</taxon>
        <taxon>Ecdysozoa</taxon>
        <taxon>Arthropoda</taxon>
        <taxon>Hexapoda</taxon>
        <taxon>Insecta</taxon>
        <taxon>Pterygota</taxon>
        <taxon>Neoptera</taxon>
        <taxon>Endopterygota</taxon>
        <taxon>Hymenoptera</taxon>
        <taxon>Apocrita</taxon>
        <taxon>Aculeata</taxon>
        <taxon>Formicoidea</taxon>
        <taxon>Formicidae</taxon>
        <taxon>Myrmicinae</taxon>
        <taxon>Cardiocondyla</taxon>
    </lineage>
</organism>
<proteinExistence type="predicted"/>
<keyword evidence="3" id="KW-1185">Reference proteome</keyword>
<gene>
    <name evidence="2" type="ORF">PUN28_004967</name>
</gene>
<dbReference type="AlphaFoldDB" id="A0AAW2GDB4"/>
<keyword evidence="1" id="KW-0472">Membrane</keyword>
<protein>
    <recommendedName>
        <fullName evidence="4">Secreted protein</fullName>
    </recommendedName>
</protein>
<accession>A0AAW2GDB4</accession>
<reference evidence="2 3" key="1">
    <citation type="submission" date="2023-03" db="EMBL/GenBank/DDBJ databases">
        <title>High recombination rates correlate with genetic variation in Cardiocondyla obscurior ants.</title>
        <authorList>
            <person name="Errbii M."/>
        </authorList>
    </citation>
    <scope>NUCLEOTIDE SEQUENCE [LARGE SCALE GENOMIC DNA]</scope>
    <source>
        <strain evidence="2">Alpha-2009</strain>
        <tissue evidence="2">Whole body</tissue>
    </source>
</reference>
<evidence type="ECO:0000313" key="3">
    <source>
        <dbReference type="Proteomes" id="UP001430953"/>
    </source>
</evidence>
<evidence type="ECO:0008006" key="4">
    <source>
        <dbReference type="Google" id="ProtNLM"/>
    </source>
</evidence>
<dbReference type="Proteomes" id="UP001430953">
    <property type="component" value="Unassembled WGS sequence"/>
</dbReference>
<dbReference type="EMBL" id="JADYXP020000004">
    <property type="protein sequence ID" value="KAL0126201.1"/>
    <property type="molecule type" value="Genomic_DNA"/>
</dbReference>
<name>A0AAW2GDB4_9HYME</name>
<keyword evidence="1" id="KW-1133">Transmembrane helix</keyword>
<sequence>MKSDSCITLYVFNLNRPYFKSLIFFFFFFFFLPAAFIIKSFVENNYRTQYPVRSRCGGAHKLLSHVRQFKTRERTADEYLATRLSNVTSLPWESAKSFARRMTRLGSTWLEPHLAEDKSRCEIHATINRETMIARRPAPNVCVARRTTGFGNPRDLR</sequence>
<keyword evidence="1" id="KW-0812">Transmembrane</keyword>